<reference evidence="1" key="1">
    <citation type="submission" date="2022-07" db="EMBL/GenBank/DDBJ databases">
        <title>Phylogenomic reconstructions and comparative analyses of Kickxellomycotina fungi.</title>
        <authorList>
            <person name="Reynolds N.K."/>
            <person name="Stajich J.E."/>
            <person name="Barry K."/>
            <person name="Grigoriev I.V."/>
            <person name="Crous P."/>
            <person name="Smith M.E."/>
        </authorList>
    </citation>
    <scope>NUCLEOTIDE SEQUENCE</scope>
    <source>
        <strain evidence="1">NRRL 5244</strain>
    </source>
</reference>
<organism evidence="1 2">
    <name type="scientific">Linderina macrospora</name>
    <dbReference type="NCBI Taxonomy" id="4868"/>
    <lineage>
        <taxon>Eukaryota</taxon>
        <taxon>Fungi</taxon>
        <taxon>Fungi incertae sedis</taxon>
        <taxon>Zoopagomycota</taxon>
        <taxon>Kickxellomycotina</taxon>
        <taxon>Kickxellomycetes</taxon>
        <taxon>Kickxellales</taxon>
        <taxon>Kickxellaceae</taxon>
        <taxon>Linderina</taxon>
    </lineage>
</organism>
<gene>
    <name evidence="1" type="ORF">FBU59_005234</name>
</gene>
<protein>
    <submittedName>
        <fullName evidence="1">Uncharacterized protein</fullName>
    </submittedName>
</protein>
<sequence length="250" mass="27776">MRAVTETIGSIKTIKLYAWERAFVDKIEAIRNTKELAALRQLGIWKALITLVSSLTSVLISLLTFAVYTAFGGESHGPLTSQLIFVSIALFDLLQVPISEGPNTITMLAMVRTYYRRLSTFVTSTEYDKSAVQKIKYDRYAKTSTVDNVLVEISQGTFKWRPDEDNILENINIKCRREELVSIIGKVGSGKSSMISALLGDMVKPAGSVTVRGSVALVPQQSWIINATLRDNILFGNKLEQAFYDKVLDA</sequence>
<accession>A0ACC1J3G7</accession>
<comment type="caution">
    <text evidence="1">The sequence shown here is derived from an EMBL/GenBank/DDBJ whole genome shotgun (WGS) entry which is preliminary data.</text>
</comment>
<dbReference type="Proteomes" id="UP001150603">
    <property type="component" value="Unassembled WGS sequence"/>
</dbReference>
<keyword evidence="2" id="KW-1185">Reference proteome</keyword>
<evidence type="ECO:0000313" key="2">
    <source>
        <dbReference type="Proteomes" id="UP001150603"/>
    </source>
</evidence>
<name>A0ACC1J3G7_9FUNG</name>
<evidence type="ECO:0000313" key="1">
    <source>
        <dbReference type="EMBL" id="KAJ1935900.1"/>
    </source>
</evidence>
<dbReference type="EMBL" id="JANBPW010004076">
    <property type="protein sequence ID" value="KAJ1935900.1"/>
    <property type="molecule type" value="Genomic_DNA"/>
</dbReference>
<feature type="non-terminal residue" evidence="1">
    <location>
        <position position="250"/>
    </location>
</feature>
<proteinExistence type="predicted"/>